<dbReference type="GO" id="GO:0008270">
    <property type="term" value="F:zinc ion binding"/>
    <property type="evidence" value="ECO:0007669"/>
    <property type="project" value="InterPro"/>
</dbReference>
<reference evidence="1 2" key="1">
    <citation type="journal article" date="2021" name="bioRxiv">
        <title>The Gossypium anomalum genome as a resource for cotton improvement and evolutionary analysis of hybrid incompatibility.</title>
        <authorList>
            <person name="Grover C.E."/>
            <person name="Yuan D."/>
            <person name="Arick M.A."/>
            <person name="Miller E.R."/>
            <person name="Hu G."/>
            <person name="Peterson D.G."/>
            <person name="Wendel J.F."/>
            <person name="Udall J.A."/>
        </authorList>
    </citation>
    <scope>NUCLEOTIDE SEQUENCE [LARGE SCALE GENOMIC DNA]</scope>
    <source>
        <strain evidence="1">JFW-Udall</strain>
        <tissue evidence="1">Leaf</tissue>
    </source>
</reference>
<dbReference type="Gene3D" id="4.10.60.10">
    <property type="entry name" value="Zinc finger, CCHC-type"/>
    <property type="match status" value="1"/>
</dbReference>
<dbReference type="Gene3D" id="3.10.10.10">
    <property type="entry name" value="HIV Type 1 Reverse Transcriptase, subunit A, domain 1"/>
    <property type="match status" value="1"/>
</dbReference>
<sequence length="426" mass="49671">MLFIQQKGFSKALCALALNPNLKPVILSSLLDPLQVVVNQALQKQNKDIRHITVGELQQEVFIALEDICNRRRIFKYYLHGDKRIDRACDDSHLKYKCARDQLCDCRTKKKKHFRKHSLPKNTSRWRRKKKPQWRYLKKKRRTTKSDSCYICNQKGHFSKNYPKNKKAKRIAQMVRQSGIKLRKKEDIESVYSIEDEPSDRTVCAILACFSDSSESDYSEIQLMQAKVQSVSVDIIPIPQIPVKIYLDKYSKHITIIAFIDTGAAETIMNPDVLPSEWWKPHIRYFNSAVNHPFATHLINSHSEFLNKCPNPLWKNSELFIHLPFKKNEDINPTKASHQGMNPNHLLLAEQECKDLQQQDLIEPLDSQWAFEAFYVNKRSEQIRGKLRLTFPVESNAVWTKDYPFTLSESNDKDFSSFDGKCSSLH</sequence>
<dbReference type="OrthoDB" id="1914518at2759"/>
<gene>
    <name evidence="1" type="ORF">CXB51_005019</name>
</gene>
<dbReference type="InterPro" id="IPR036875">
    <property type="entry name" value="Znf_CCHC_sf"/>
</dbReference>
<name>A0A8J6D989_9ROSI</name>
<dbReference type="AlphaFoldDB" id="A0A8J6D989"/>
<comment type="caution">
    <text evidence="1">The sequence shown here is derived from an EMBL/GenBank/DDBJ whole genome shotgun (WGS) entry which is preliminary data.</text>
</comment>
<dbReference type="GO" id="GO:0003676">
    <property type="term" value="F:nucleic acid binding"/>
    <property type="evidence" value="ECO:0007669"/>
    <property type="project" value="InterPro"/>
</dbReference>
<evidence type="ECO:0000313" key="2">
    <source>
        <dbReference type="Proteomes" id="UP000701853"/>
    </source>
</evidence>
<proteinExistence type="predicted"/>
<dbReference type="EMBL" id="JAHUZN010000003">
    <property type="protein sequence ID" value="KAG8498470.1"/>
    <property type="molecule type" value="Genomic_DNA"/>
</dbReference>
<dbReference type="Proteomes" id="UP000701853">
    <property type="component" value="Chromosome 3"/>
</dbReference>
<keyword evidence="2" id="KW-1185">Reference proteome</keyword>
<evidence type="ECO:0000313" key="1">
    <source>
        <dbReference type="EMBL" id="KAG8498470.1"/>
    </source>
</evidence>
<protein>
    <submittedName>
        <fullName evidence="1">Uncharacterized protein</fullName>
    </submittedName>
</protein>
<accession>A0A8J6D989</accession>
<dbReference type="SUPFAM" id="SSF57756">
    <property type="entry name" value="Retrovirus zinc finger-like domains"/>
    <property type="match status" value="1"/>
</dbReference>
<organism evidence="1 2">
    <name type="scientific">Gossypium anomalum</name>
    <dbReference type="NCBI Taxonomy" id="47600"/>
    <lineage>
        <taxon>Eukaryota</taxon>
        <taxon>Viridiplantae</taxon>
        <taxon>Streptophyta</taxon>
        <taxon>Embryophyta</taxon>
        <taxon>Tracheophyta</taxon>
        <taxon>Spermatophyta</taxon>
        <taxon>Magnoliopsida</taxon>
        <taxon>eudicotyledons</taxon>
        <taxon>Gunneridae</taxon>
        <taxon>Pentapetalae</taxon>
        <taxon>rosids</taxon>
        <taxon>malvids</taxon>
        <taxon>Malvales</taxon>
        <taxon>Malvaceae</taxon>
        <taxon>Malvoideae</taxon>
        <taxon>Gossypium</taxon>
    </lineage>
</organism>